<reference evidence="5" key="1">
    <citation type="submission" date="2009-12" db="EMBL/GenBank/DDBJ databases">
        <title>Complete sequence of Treponema azotonutricium strain ZAS-9.</title>
        <authorList>
            <person name="Tetu S.G."/>
            <person name="Matson E."/>
            <person name="Ren Q."/>
            <person name="Seshadri R."/>
            <person name="Elbourne L."/>
            <person name="Hassan K.A."/>
            <person name="Durkin A."/>
            <person name="Radune D."/>
            <person name="Mohamoud Y."/>
            <person name="Shay R."/>
            <person name="Jin S."/>
            <person name="Zhang X."/>
            <person name="Lucey K."/>
            <person name="Ballor N.R."/>
            <person name="Ottesen E."/>
            <person name="Rosenthal R."/>
            <person name="Allen A."/>
            <person name="Leadbetter J.R."/>
            <person name="Paulsen I.T."/>
        </authorList>
    </citation>
    <scope>NUCLEOTIDE SEQUENCE [LARGE SCALE GENOMIC DNA]</scope>
    <source>
        <strain evidence="5">ATCC BAA-888 / DSM 13862 / ZAS-9</strain>
    </source>
</reference>
<organism evidence="4 5">
    <name type="scientific">Leadbettera azotonutricia (strain ATCC BAA-888 / DSM 13862 / ZAS-9)</name>
    <name type="common">Treponema azotonutricium</name>
    <dbReference type="NCBI Taxonomy" id="545695"/>
    <lineage>
        <taxon>Bacteria</taxon>
        <taxon>Pseudomonadati</taxon>
        <taxon>Spirochaetota</taxon>
        <taxon>Spirochaetia</taxon>
        <taxon>Spirochaetales</taxon>
        <taxon>Breznakiellaceae</taxon>
        <taxon>Leadbettera</taxon>
    </lineage>
</organism>
<reference evidence="4 5" key="2">
    <citation type="journal article" date="2011" name="ISME J.">
        <title>RNA-seq reveals cooperative metabolic interactions between two termite-gut spirochete species in co-culture.</title>
        <authorList>
            <person name="Rosenthal A.Z."/>
            <person name="Matson E.G."/>
            <person name="Eldar A."/>
            <person name="Leadbetter J.R."/>
        </authorList>
    </citation>
    <scope>NUCLEOTIDE SEQUENCE [LARGE SCALE GENOMIC DNA]</scope>
    <source>
        <strain evidence="5">ATCC BAA-888 / DSM 13862 / ZAS-9</strain>
    </source>
</reference>
<sequence>MSHRFLRRAGAQEIVQKLTAKAILERKLIEEGDRILIAVSGGKDSTVLAWALSSLRPLLKINYDLAGFHISSDFCACCKKSILSQRLEEWGVPFTDLSVPIIGRLKPGRKMNCYWCSTQRRTELLRYAMEHGFNKIALGHHLDDIIETFFMNMADKGTLLAMPMLLRYRKYPVSLIRPLGYVEEQQIIACAEEKEILKAACTCPFGINSKRRDIRKRIADFTNNSSAVKRRIIMALSQGSNDLLAESAGEKGKI</sequence>
<evidence type="ECO:0000256" key="1">
    <source>
        <dbReference type="ARBA" id="ARBA00022679"/>
    </source>
</evidence>
<dbReference type="OrthoDB" id="9801054at2"/>
<dbReference type="Gene3D" id="3.40.50.620">
    <property type="entry name" value="HUPs"/>
    <property type="match status" value="1"/>
</dbReference>
<dbReference type="Pfam" id="PF01171">
    <property type="entry name" value="ATP_bind_3"/>
    <property type="match status" value="1"/>
</dbReference>
<feature type="binding site" evidence="2">
    <location>
        <position position="139"/>
    </location>
    <ligand>
        <name>ATP</name>
        <dbReference type="ChEBI" id="CHEBI:30616"/>
    </ligand>
</feature>
<keyword evidence="2" id="KW-0067">ATP-binding</keyword>
<dbReference type="GO" id="GO:0008033">
    <property type="term" value="P:tRNA processing"/>
    <property type="evidence" value="ECO:0007669"/>
    <property type="project" value="InterPro"/>
</dbReference>
<dbReference type="KEGG" id="taz:TREAZ_2944"/>
<name>F5YBS5_LEAAZ</name>
<feature type="binding site" evidence="2">
    <location>
        <position position="144"/>
    </location>
    <ligand>
        <name>ATP</name>
        <dbReference type="ChEBI" id="CHEBI:30616"/>
    </ligand>
</feature>
<dbReference type="PIRSF" id="PIRSF004976">
    <property type="entry name" value="ATPase_YdaO"/>
    <property type="match status" value="1"/>
</dbReference>
<dbReference type="GO" id="GO:0016740">
    <property type="term" value="F:transferase activity"/>
    <property type="evidence" value="ECO:0007669"/>
    <property type="project" value="UniProtKB-KW"/>
</dbReference>
<dbReference type="GO" id="GO:0005524">
    <property type="term" value="F:ATP binding"/>
    <property type="evidence" value="ECO:0007669"/>
    <property type="project" value="UniProtKB-KW"/>
</dbReference>
<dbReference type="PANTHER" id="PTHR43686">
    <property type="entry name" value="SULFURTRANSFERASE-RELATED"/>
    <property type="match status" value="1"/>
</dbReference>
<evidence type="ECO:0000313" key="5">
    <source>
        <dbReference type="Proteomes" id="UP000009222"/>
    </source>
</evidence>
<accession>F5YBS5</accession>
<dbReference type="SUPFAM" id="SSF52402">
    <property type="entry name" value="Adenine nucleotide alpha hydrolases-like"/>
    <property type="match status" value="1"/>
</dbReference>
<keyword evidence="2" id="KW-0547">Nucleotide-binding</keyword>
<dbReference type="InParanoid" id="F5YBS5"/>
<feature type="domain" description="tRNA(Ile)-lysidine/2-thiocytidine synthase N-terminal" evidence="3">
    <location>
        <begin position="35"/>
        <end position="196"/>
    </location>
</feature>
<dbReference type="RefSeq" id="WP_015712603.1">
    <property type="nucleotide sequence ID" value="NC_015577.1"/>
</dbReference>
<dbReference type="STRING" id="545695.TREAZ_2944"/>
<dbReference type="EMBL" id="CP001841">
    <property type="protein sequence ID" value="AEF80251.1"/>
    <property type="molecule type" value="Genomic_DNA"/>
</dbReference>
<evidence type="ECO:0000256" key="2">
    <source>
        <dbReference type="PIRSR" id="PIRSR004976-51"/>
    </source>
</evidence>
<dbReference type="AlphaFoldDB" id="F5YBS5"/>
<keyword evidence="5" id="KW-1185">Reference proteome</keyword>
<dbReference type="InterPro" id="IPR014729">
    <property type="entry name" value="Rossmann-like_a/b/a_fold"/>
</dbReference>
<gene>
    <name evidence="4" type="ordered locus">TREAZ_2944</name>
</gene>
<dbReference type="InterPro" id="IPR011063">
    <property type="entry name" value="TilS/TtcA_N"/>
</dbReference>
<dbReference type="eggNOG" id="COG0037">
    <property type="taxonomic scope" value="Bacteria"/>
</dbReference>
<dbReference type="Proteomes" id="UP000009222">
    <property type="component" value="Chromosome"/>
</dbReference>
<dbReference type="CDD" id="cd24138">
    <property type="entry name" value="TtcA-like"/>
    <property type="match status" value="1"/>
</dbReference>
<dbReference type="PANTHER" id="PTHR43686:SF1">
    <property type="entry name" value="AMINOTRAN_5 DOMAIN-CONTAINING PROTEIN"/>
    <property type="match status" value="1"/>
</dbReference>
<protein>
    <submittedName>
        <fullName evidence="4">ATPase, PP-loop superfamily</fullName>
    </submittedName>
</protein>
<feature type="binding site" evidence="2">
    <location>
        <position position="44"/>
    </location>
    <ligand>
        <name>ATP</name>
        <dbReference type="ChEBI" id="CHEBI:30616"/>
    </ligand>
</feature>
<evidence type="ECO:0000313" key="4">
    <source>
        <dbReference type="EMBL" id="AEF80251.1"/>
    </source>
</evidence>
<feature type="binding site" evidence="2">
    <location>
        <begin position="38"/>
        <end position="40"/>
    </location>
    <ligand>
        <name>ATP</name>
        <dbReference type="ChEBI" id="CHEBI:30616"/>
    </ligand>
</feature>
<proteinExistence type="predicted"/>
<keyword evidence="1" id="KW-0808">Transferase</keyword>
<dbReference type="InterPro" id="IPR035107">
    <property type="entry name" value="tRNA_thiolation_TtcA_Ctu1"/>
</dbReference>
<feature type="binding site" evidence="2">
    <location>
        <position position="61"/>
    </location>
    <ligand>
        <name>ATP</name>
        <dbReference type="ChEBI" id="CHEBI:30616"/>
    </ligand>
</feature>
<dbReference type="HOGENOM" id="CLU_026481_5_2_12"/>
<evidence type="ECO:0000259" key="3">
    <source>
        <dbReference type="Pfam" id="PF01171"/>
    </source>
</evidence>